<protein>
    <recommendedName>
        <fullName evidence="6">G-protein coupled receptors family 2 profile 2 domain-containing protein</fullName>
    </recommendedName>
</protein>
<dbReference type="PANTHER" id="PTHR23112:SF37">
    <property type="entry name" value="G PROTEIN-COUPLED RECEPTOR GPR1"/>
    <property type="match status" value="1"/>
</dbReference>
<dbReference type="AlphaFoldDB" id="A0A9P4R091"/>
<dbReference type="GO" id="GO:0007166">
    <property type="term" value="P:cell surface receptor signaling pathway"/>
    <property type="evidence" value="ECO:0007669"/>
    <property type="project" value="InterPro"/>
</dbReference>
<name>A0A9P4R091_9PLEO</name>
<feature type="transmembrane region" description="Helical" evidence="5">
    <location>
        <begin position="358"/>
        <end position="378"/>
    </location>
</feature>
<evidence type="ECO:0000256" key="4">
    <source>
        <dbReference type="ARBA" id="ARBA00023136"/>
    </source>
</evidence>
<feature type="transmembrane region" description="Helical" evidence="5">
    <location>
        <begin position="324"/>
        <end position="346"/>
    </location>
</feature>
<dbReference type="GO" id="GO:0005886">
    <property type="term" value="C:plasma membrane"/>
    <property type="evidence" value="ECO:0007669"/>
    <property type="project" value="TreeGrafter"/>
</dbReference>
<organism evidence="7 8">
    <name type="scientific">Polyplosphaeria fusca</name>
    <dbReference type="NCBI Taxonomy" id="682080"/>
    <lineage>
        <taxon>Eukaryota</taxon>
        <taxon>Fungi</taxon>
        <taxon>Dikarya</taxon>
        <taxon>Ascomycota</taxon>
        <taxon>Pezizomycotina</taxon>
        <taxon>Dothideomycetes</taxon>
        <taxon>Pleosporomycetidae</taxon>
        <taxon>Pleosporales</taxon>
        <taxon>Tetraplosphaeriaceae</taxon>
        <taxon>Polyplosphaeria</taxon>
    </lineage>
</organism>
<comment type="subcellular location">
    <subcellularLocation>
        <location evidence="1">Membrane</location>
        <topology evidence="1">Multi-pass membrane protein</topology>
    </subcellularLocation>
</comment>
<dbReference type="Pfam" id="PF11710">
    <property type="entry name" value="Git3"/>
    <property type="match status" value="1"/>
</dbReference>
<reference evidence="7" key="1">
    <citation type="journal article" date="2020" name="Stud. Mycol.">
        <title>101 Dothideomycetes genomes: a test case for predicting lifestyles and emergence of pathogens.</title>
        <authorList>
            <person name="Haridas S."/>
            <person name="Albert R."/>
            <person name="Binder M."/>
            <person name="Bloem J."/>
            <person name="Labutti K."/>
            <person name="Salamov A."/>
            <person name="Andreopoulos B."/>
            <person name="Baker S."/>
            <person name="Barry K."/>
            <person name="Bills G."/>
            <person name="Bluhm B."/>
            <person name="Cannon C."/>
            <person name="Castanera R."/>
            <person name="Culley D."/>
            <person name="Daum C."/>
            <person name="Ezra D."/>
            <person name="Gonzalez J."/>
            <person name="Henrissat B."/>
            <person name="Kuo A."/>
            <person name="Liang C."/>
            <person name="Lipzen A."/>
            <person name="Lutzoni F."/>
            <person name="Magnuson J."/>
            <person name="Mondo S."/>
            <person name="Nolan M."/>
            <person name="Ohm R."/>
            <person name="Pangilinan J."/>
            <person name="Park H.-J."/>
            <person name="Ramirez L."/>
            <person name="Alfaro M."/>
            <person name="Sun H."/>
            <person name="Tritt A."/>
            <person name="Yoshinaga Y."/>
            <person name="Zwiers L.-H."/>
            <person name="Turgeon B."/>
            <person name="Goodwin S."/>
            <person name="Spatafora J."/>
            <person name="Crous P."/>
            <person name="Grigoriev I."/>
        </authorList>
    </citation>
    <scope>NUCLEOTIDE SEQUENCE</scope>
    <source>
        <strain evidence="7">CBS 125425</strain>
    </source>
</reference>
<accession>A0A9P4R091</accession>
<dbReference type="GO" id="GO:0007189">
    <property type="term" value="P:adenylate cyclase-activating G protein-coupled receptor signaling pathway"/>
    <property type="evidence" value="ECO:0007669"/>
    <property type="project" value="TreeGrafter"/>
</dbReference>
<keyword evidence="2 5" id="KW-0812">Transmembrane</keyword>
<evidence type="ECO:0000256" key="2">
    <source>
        <dbReference type="ARBA" id="ARBA00022692"/>
    </source>
</evidence>
<sequence length="386" mass="42564">MAYDKVVAAITLAGSAVSAVATACVLVCFILFRENQRSLRHALVLNLTISDFINSATNTVSGSIFMKNHKLTATPACTFNGWIEQLSVQATDFSILAISIATLSVVRRKVQLGKVSKLQKFVACLSTWIVPFITSIVATAMGQMKPVSGNWCWISEARTDLRYGLTHGWRFAIIAITIGIYSYVWWYVSRHFRSLRGMHDSVFSGNHVLESIHSPVTAQNKPNSTNAVRVTTDYSVHVERKFPIKESDATSQISNVGYTPSDAPSSRMSQELLSPGKLAASHQFSHDATVLGPSTSDADHFANSNAKYAREQSRQAERDVKRMLMMNGYPIMYVILWIPGMINRIIEASGGHASSRVLAILQCSTQFVGFANAVTYGLSGVWRKER</sequence>
<dbReference type="PANTHER" id="PTHR23112">
    <property type="entry name" value="G PROTEIN-COUPLED RECEPTOR 157-RELATED"/>
    <property type="match status" value="1"/>
</dbReference>
<feature type="transmembrane region" description="Helical" evidence="5">
    <location>
        <begin position="6"/>
        <end position="32"/>
    </location>
</feature>
<dbReference type="OrthoDB" id="100006at2759"/>
<dbReference type="GO" id="GO:0004930">
    <property type="term" value="F:G protein-coupled receptor activity"/>
    <property type="evidence" value="ECO:0007669"/>
    <property type="project" value="TreeGrafter"/>
</dbReference>
<keyword evidence="4 5" id="KW-0472">Membrane</keyword>
<dbReference type="EMBL" id="ML996148">
    <property type="protein sequence ID" value="KAF2734437.1"/>
    <property type="molecule type" value="Genomic_DNA"/>
</dbReference>
<evidence type="ECO:0000313" key="7">
    <source>
        <dbReference type="EMBL" id="KAF2734437.1"/>
    </source>
</evidence>
<keyword evidence="3 5" id="KW-1133">Transmembrane helix</keyword>
<dbReference type="Gene3D" id="1.20.1070.10">
    <property type="entry name" value="Rhodopsin 7-helix transmembrane proteins"/>
    <property type="match status" value="1"/>
</dbReference>
<gene>
    <name evidence="7" type="ORF">EJ04DRAFT_603179</name>
</gene>
<dbReference type="InterPro" id="IPR023041">
    <property type="entry name" value="Glucose_rcpt_Git3-like_N"/>
</dbReference>
<evidence type="ECO:0000259" key="6">
    <source>
        <dbReference type="PROSITE" id="PS50261"/>
    </source>
</evidence>
<dbReference type="Proteomes" id="UP000799444">
    <property type="component" value="Unassembled WGS sequence"/>
</dbReference>
<evidence type="ECO:0000256" key="3">
    <source>
        <dbReference type="ARBA" id="ARBA00022989"/>
    </source>
</evidence>
<dbReference type="InterPro" id="IPR017981">
    <property type="entry name" value="GPCR_2-like_7TM"/>
</dbReference>
<dbReference type="PROSITE" id="PS50261">
    <property type="entry name" value="G_PROTEIN_RECEP_F2_4"/>
    <property type="match status" value="1"/>
</dbReference>
<dbReference type="SUPFAM" id="SSF81321">
    <property type="entry name" value="Family A G protein-coupled receptor-like"/>
    <property type="match status" value="1"/>
</dbReference>
<evidence type="ECO:0000256" key="5">
    <source>
        <dbReference type="SAM" id="Phobius"/>
    </source>
</evidence>
<dbReference type="PROSITE" id="PS51257">
    <property type="entry name" value="PROKAR_LIPOPROTEIN"/>
    <property type="match status" value="1"/>
</dbReference>
<proteinExistence type="predicted"/>
<comment type="caution">
    <text evidence="7">The sequence shown here is derived from an EMBL/GenBank/DDBJ whole genome shotgun (WGS) entry which is preliminary data.</text>
</comment>
<evidence type="ECO:0000256" key="1">
    <source>
        <dbReference type="ARBA" id="ARBA00004141"/>
    </source>
</evidence>
<feature type="transmembrane region" description="Helical" evidence="5">
    <location>
        <begin position="118"/>
        <end position="141"/>
    </location>
</feature>
<feature type="transmembrane region" description="Helical" evidence="5">
    <location>
        <begin position="168"/>
        <end position="188"/>
    </location>
</feature>
<keyword evidence="8" id="KW-1185">Reference proteome</keyword>
<feature type="domain" description="G-protein coupled receptors family 2 profile 2" evidence="6">
    <location>
        <begin position="7"/>
        <end position="176"/>
    </location>
</feature>
<evidence type="ECO:0000313" key="8">
    <source>
        <dbReference type="Proteomes" id="UP000799444"/>
    </source>
</evidence>